<accession>A0AAT9V5N2</accession>
<evidence type="ECO:0000313" key="1">
    <source>
        <dbReference type="EMBL" id="WJE88450.1"/>
    </source>
</evidence>
<reference evidence="1" key="1">
    <citation type="journal article" date="2024" name="Can. J. Microbiol.">
        <title>Biological and genomic characteristics of three novel bacteriophages and a phage-plasmid of Klebsiella pneumoniae.</title>
        <authorList>
            <person name="Uskudar-Guclu A."/>
            <person name="Unlu S."/>
            <person name="Salih-Dogan H."/>
            <person name="Yalcin S."/>
            <person name="Basustaoglu A."/>
        </authorList>
    </citation>
    <scope>NUCLEOTIDE SEQUENCE</scope>
</reference>
<sequence length="47" mass="5623">MTLTMNRKRAHVAQLLEKVNEYFYYFSSKGVDKTYFTRGEEITPYPV</sequence>
<protein>
    <submittedName>
        <fullName evidence="1">Uncharacterized protein</fullName>
    </submittedName>
</protein>
<dbReference type="EMBL" id="OQ790079">
    <property type="protein sequence ID" value="WJE88450.1"/>
    <property type="molecule type" value="Genomic_DNA"/>
</dbReference>
<name>A0AAT9V5N2_9CAUD</name>
<organism evidence="1">
    <name type="scientific">Klebsiella phage Kpn02</name>
    <dbReference type="NCBI Taxonomy" id="3044023"/>
    <lineage>
        <taxon>Viruses</taxon>
        <taxon>Duplodnaviria</taxon>
        <taxon>Heunggongvirae</taxon>
        <taxon>Uroviricota</taxon>
        <taxon>Caudoviricetes</taxon>
        <taxon>Demerecviridae</taxon>
        <taxon>Sugarlandvirus</taxon>
    </lineage>
</organism>
<proteinExistence type="predicted"/>